<feature type="transmembrane region" description="Helical" evidence="7">
    <location>
        <begin position="633"/>
        <end position="655"/>
    </location>
</feature>
<proteinExistence type="predicted"/>
<keyword evidence="9" id="KW-1185">Reference proteome</keyword>
<sequence>MDLKELMDAIKEIKEQLDKPKAQVPHLVPPKFIGRDDPRDWEQYLKEYCRIGDALGWDENILSKTLPNYLESEALAMYDLLTDNEKSSWNNIKKAMGNKLSQDHQGNCLARAQLLLRDQKPGESVSEFAAAIESLVKKGFPKDKYTEVQRNELIVDAFYRGLKYNLRKVLIRQEQPKTLADAITSAQKEELNQKILAEEELKINGKSRQDSLESEQYRLCRELEKLKAQLSEKLNEEKINIVKTEQSCSKCNHAPIPLSSINARPPNYMPYQNPSYNYYNNRRGFYNRRGWHQNRNWNNNQNFNQNMNQYNPNNNNVNNNNYDFNSNNINNNNNSNFGPYRNRRRGRGGYQITAVLPFIVTIICLIFIKSISGFSHNCQKYIFTGLGVRCSKNLINNCNKLNTPIKINYTECLYFANPIREHLNELPKVPKWRILKSRFDNNCHNLTEIIYISFSKVNSLEGKWISSNLLENSVLISPNYHLTKYDSIIWDKLNPIYKNKNNNLNLFDGKNFVKSENINSWIVKTKYMEITENLNCIKQKEYNNIFIDWTHNFKEIVKEKIVNSKSWIREKSYNISVNVENFKENIVNSTKLIINKADNFTNSVKTNIENKTNNIYNTVHETTNLIKRFLDDVWWWIKFILFGIIIPGAIIYFLFLTYSYYRKLKLFFTDINWPWRFFKINAIELNESGFEMPVIKDCKVNNININSLKDETPDNIIINKYEKNNSQNLIKEKPVNYLNYAYNIVNNCQNLPRLYIPIGAKFYPAIIDTGANISFGPIHIFNEAMFEIEEIDPINILFLGGTNIKLTKKVKLTLIPKGFETIELNFFLYENINIPLIIGIDHLQTFERYGIKTYFNNNGMIEFDYTEYDIKHKIAVLTKIYQNNAKILTNEYRERFKNWIEINSPKFENMLPELNITNNSHLPLINIIANGVSTEALFDSGSEFSLCTLSFSNKINAKKVYYKYIPKLYTPIGKGNQVKIIGCCIITLEVGVFLSEIFVWLTDENEIPFNFILGYDTIKLICKQIGSIPLKTGEIFINDNNKSYIQSPGWNKNNNYAFMYSSENYIKQNNNMLPVISMKINGKNIRALFDSGASISYLREKDNNCPYPCLIGADFIKRLNELGNNISLEFHRNKIRIGESEIPLIAFIASGLNKNNQNNNYDYISVIAPNEIILEARTDNLVTGITEYDCSGNLYITNPSEHLNSEFYLVGRSIVKPGPLKFVTLRLMNPTQQEIKIKPGEVIALLETINNETELINIKFNNEIENNNYKIYSKYEHINSCQIVMDYEFLKGVNLEKSILSKQAQEKLKEIICKYKHVFTEKSNYKVTRSQAKANYLSSSESDEEQSNNNLNTNNNKQISISKTIKLQKMCPELRKIINALNGYFPQNKSEKELLEELIKNYSIINGALHFIDLKGVARLVIPYIMRENILKIIHDNPGEGGHLGINKTLHKMKLRFYWPSMNEDIKNYIISCESCQKVKDAFHPNHEELYPIKKPSIPFEHLHMDVIGPIITSTKDRVLEIGENDYNNAEITLFQENLENKLNNIWKQTKINIEKAQEKQKENFDLKANPSNFKVGDYVIKKVEVPIHKFSKKYDGPFQIISINKPNVTLKESESKLIETHLDKVKHYNNKLPLELRIINERPNEKIKYKDKNIEREESETDI</sequence>
<keyword evidence="6" id="KW-0175">Coiled coil</keyword>
<keyword evidence="2" id="KW-0808">Transferase</keyword>
<evidence type="ECO:0000256" key="4">
    <source>
        <dbReference type="ARBA" id="ARBA00022722"/>
    </source>
</evidence>
<dbReference type="Pfam" id="PF17921">
    <property type="entry name" value="Integrase_H2C2"/>
    <property type="match status" value="1"/>
</dbReference>
<evidence type="ECO:0000259" key="8">
    <source>
        <dbReference type="Pfam" id="PF17921"/>
    </source>
</evidence>
<evidence type="ECO:0000313" key="10">
    <source>
        <dbReference type="WBParaSite" id="scf7180000421702.g7623"/>
    </source>
</evidence>
<reference evidence="10" key="1">
    <citation type="submission" date="2022-11" db="UniProtKB">
        <authorList>
            <consortium name="WormBaseParasite"/>
        </authorList>
    </citation>
    <scope>IDENTIFICATION</scope>
</reference>
<evidence type="ECO:0000256" key="2">
    <source>
        <dbReference type="ARBA" id="ARBA00022679"/>
    </source>
</evidence>
<keyword evidence="7" id="KW-0472">Membrane</keyword>
<keyword evidence="7" id="KW-0812">Transmembrane</keyword>
<keyword evidence="3" id="KW-0548">Nucleotidyltransferase</keyword>
<dbReference type="PROSITE" id="PS00141">
    <property type="entry name" value="ASP_PROTEASE"/>
    <property type="match status" value="1"/>
</dbReference>
<keyword evidence="4" id="KW-0540">Nuclease</keyword>
<dbReference type="WBParaSite" id="scf7180000421702.g7623">
    <property type="protein sequence ID" value="scf7180000421702.g7623"/>
    <property type="gene ID" value="scf7180000421702.g7623"/>
</dbReference>
<dbReference type="InterPro" id="IPR050951">
    <property type="entry name" value="Retrovirus_Pol_polyprotein"/>
</dbReference>
<dbReference type="InterPro" id="IPR001969">
    <property type="entry name" value="Aspartic_peptidase_AS"/>
</dbReference>
<dbReference type="InterPro" id="IPR021109">
    <property type="entry name" value="Peptidase_aspartic_dom_sf"/>
</dbReference>
<evidence type="ECO:0000256" key="1">
    <source>
        <dbReference type="ARBA" id="ARBA00012493"/>
    </source>
</evidence>
<dbReference type="GO" id="GO:0004519">
    <property type="term" value="F:endonuclease activity"/>
    <property type="evidence" value="ECO:0007669"/>
    <property type="project" value="UniProtKB-KW"/>
</dbReference>
<dbReference type="InterPro" id="IPR041588">
    <property type="entry name" value="Integrase_H2C2"/>
</dbReference>
<dbReference type="GO" id="GO:0004190">
    <property type="term" value="F:aspartic-type endopeptidase activity"/>
    <property type="evidence" value="ECO:0007669"/>
    <property type="project" value="InterPro"/>
</dbReference>
<evidence type="ECO:0000313" key="9">
    <source>
        <dbReference type="Proteomes" id="UP000887560"/>
    </source>
</evidence>
<evidence type="ECO:0000256" key="7">
    <source>
        <dbReference type="SAM" id="Phobius"/>
    </source>
</evidence>
<organism evidence="9 10">
    <name type="scientific">Meloidogyne floridensis</name>
    <dbReference type="NCBI Taxonomy" id="298350"/>
    <lineage>
        <taxon>Eukaryota</taxon>
        <taxon>Metazoa</taxon>
        <taxon>Ecdysozoa</taxon>
        <taxon>Nematoda</taxon>
        <taxon>Chromadorea</taxon>
        <taxon>Rhabditida</taxon>
        <taxon>Tylenchina</taxon>
        <taxon>Tylenchomorpha</taxon>
        <taxon>Tylenchoidea</taxon>
        <taxon>Meloidogynidae</taxon>
        <taxon>Meloidogyninae</taxon>
        <taxon>Meloidogyne</taxon>
    </lineage>
</organism>
<feature type="coiled-coil region" evidence="6">
    <location>
        <begin position="220"/>
        <end position="247"/>
    </location>
</feature>
<feature type="domain" description="Integrase zinc-binding" evidence="8">
    <location>
        <begin position="1423"/>
        <end position="1481"/>
    </location>
</feature>
<keyword evidence="5" id="KW-0378">Hydrolase</keyword>
<dbReference type="Proteomes" id="UP000887560">
    <property type="component" value="Unplaced"/>
</dbReference>
<dbReference type="CDD" id="cd00303">
    <property type="entry name" value="retropepsin_like"/>
    <property type="match status" value="1"/>
</dbReference>
<dbReference type="EC" id="2.7.7.49" evidence="1"/>
<accession>A0A915P100</accession>
<name>A0A915P100_9BILA</name>
<evidence type="ECO:0000256" key="3">
    <source>
        <dbReference type="ARBA" id="ARBA00022695"/>
    </source>
</evidence>
<evidence type="ECO:0000256" key="5">
    <source>
        <dbReference type="ARBA" id="ARBA00022759"/>
    </source>
</evidence>
<protein>
    <recommendedName>
        <fullName evidence="1">RNA-directed DNA polymerase</fullName>
        <ecNumber evidence="1">2.7.7.49</ecNumber>
    </recommendedName>
</protein>
<dbReference type="Gene3D" id="1.10.340.70">
    <property type="match status" value="1"/>
</dbReference>
<dbReference type="GO" id="GO:0003964">
    <property type="term" value="F:RNA-directed DNA polymerase activity"/>
    <property type="evidence" value="ECO:0007669"/>
    <property type="project" value="UniProtKB-EC"/>
</dbReference>
<dbReference type="GO" id="GO:0006508">
    <property type="term" value="P:proteolysis"/>
    <property type="evidence" value="ECO:0007669"/>
    <property type="project" value="InterPro"/>
</dbReference>
<dbReference type="FunFam" id="1.10.340.70:FF:000001">
    <property type="entry name" value="Retrovirus-related Pol polyprotein from transposon gypsy-like Protein"/>
    <property type="match status" value="1"/>
</dbReference>
<evidence type="ECO:0000256" key="6">
    <source>
        <dbReference type="SAM" id="Coils"/>
    </source>
</evidence>
<dbReference type="PANTHER" id="PTHR37984:SF5">
    <property type="entry name" value="PROTEIN NYNRIN-LIKE"/>
    <property type="match status" value="1"/>
</dbReference>
<keyword evidence="7" id="KW-1133">Transmembrane helix</keyword>
<dbReference type="Gene3D" id="2.40.70.10">
    <property type="entry name" value="Acid Proteases"/>
    <property type="match status" value="3"/>
</dbReference>
<feature type="transmembrane region" description="Helical" evidence="7">
    <location>
        <begin position="349"/>
        <end position="368"/>
    </location>
</feature>
<dbReference type="PANTHER" id="PTHR37984">
    <property type="entry name" value="PROTEIN CBG26694"/>
    <property type="match status" value="1"/>
</dbReference>
<keyword evidence="5" id="KW-0255">Endonuclease</keyword>
<dbReference type="SUPFAM" id="SSF50630">
    <property type="entry name" value="Acid proteases"/>
    <property type="match status" value="3"/>
</dbReference>